<feature type="transmembrane region" description="Helical" evidence="13">
    <location>
        <begin position="157"/>
        <end position="175"/>
    </location>
</feature>
<keyword evidence="6 13" id="KW-1133">Transmembrane helix</keyword>
<dbReference type="Proteomes" id="UP000591948">
    <property type="component" value="Unassembled WGS sequence"/>
</dbReference>
<dbReference type="PIRSF" id="PIRSF000847">
    <property type="entry name" value="Phos_ph_gly_syn"/>
    <property type="match status" value="1"/>
</dbReference>
<dbReference type="GO" id="GO:0016020">
    <property type="term" value="C:membrane"/>
    <property type="evidence" value="ECO:0007669"/>
    <property type="project" value="UniProtKB-SubCell"/>
</dbReference>
<evidence type="ECO:0000256" key="9">
    <source>
        <dbReference type="ARBA" id="ARBA00023209"/>
    </source>
</evidence>
<sequence length="209" mass="22660">MNLSSRITIVRILLVPVFMVFLLTDIRVSSVSGLNIWVAVAVFCIAALTDTLDGYLARSRREVTVLGSMMDTTADKLLISAALISLVQLGTLSAWVAMVIISRELAVSGLRSVAAAKNLILHASIYGKMKTSLQIVAVVALILDPAIFFLDISLGDWLMAIAIFITIISGFEYFARSVKIFAPDQGMKQAASADTARTPWIDSVPRIKK</sequence>
<comment type="subcellular location">
    <subcellularLocation>
        <location evidence="1">Membrane</location>
        <topology evidence="1">Multi-pass membrane protein</topology>
    </subcellularLocation>
</comment>
<dbReference type="AlphaFoldDB" id="A0A6V8P3E9"/>
<accession>A0A6V8P3E9</accession>
<evidence type="ECO:0000256" key="3">
    <source>
        <dbReference type="ARBA" id="ARBA00022516"/>
    </source>
</evidence>
<evidence type="ECO:0000256" key="11">
    <source>
        <dbReference type="NCBIfam" id="TIGR00560"/>
    </source>
</evidence>
<feature type="transmembrane region" description="Helical" evidence="13">
    <location>
        <begin position="6"/>
        <end position="24"/>
    </location>
</feature>
<evidence type="ECO:0000256" key="13">
    <source>
        <dbReference type="SAM" id="Phobius"/>
    </source>
</evidence>
<dbReference type="Gene3D" id="1.20.120.1760">
    <property type="match status" value="1"/>
</dbReference>
<comment type="caution">
    <text evidence="14">The sequence shown here is derived from an EMBL/GenBank/DDBJ whole genome shotgun (WGS) entry which is preliminary data.</text>
</comment>
<proteinExistence type="inferred from homology"/>
<keyword evidence="5 13" id="KW-0812">Transmembrane</keyword>
<evidence type="ECO:0000256" key="1">
    <source>
        <dbReference type="ARBA" id="ARBA00004141"/>
    </source>
</evidence>
<evidence type="ECO:0000256" key="8">
    <source>
        <dbReference type="ARBA" id="ARBA00023136"/>
    </source>
</evidence>
<dbReference type="EMBL" id="BLRY01000015">
    <property type="protein sequence ID" value="GFP27105.1"/>
    <property type="molecule type" value="Genomic_DNA"/>
</dbReference>
<dbReference type="GO" id="GO:0046474">
    <property type="term" value="P:glycerophospholipid biosynthetic process"/>
    <property type="evidence" value="ECO:0007669"/>
    <property type="project" value="TreeGrafter"/>
</dbReference>
<dbReference type="InterPro" id="IPR004570">
    <property type="entry name" value="Phosphatidylglycerol_P_synth"/>
</dbReference>
<dbReference type="EC" id="2.7.8.5" evidence="11"/>
<dbReference type="PROSITE" id="PS00379">
    <property type="entry name" value="CDP_ALCOHOL_P_TRANSF"/>
    <property type="match status" value="1"/>
</dbReference>
<name>A0A6V8P3E9_9ACTN</name>
<keyword evidence="7" id="KW-0443">Lipid metabolism</keyword>
<evidence type="ECO:0000256" key="5">
    <source>
        <dbReference type="ARBA" id="ARBA00022692"/>
    </source>
</evidence>
<dbReference type="PANTHER" id="PTHR14269:SF62">
    <property type="entry name" value="CDP-DIACYLGLYCEROL--GLYCEROL-3-PHOSPHATE 3-PHOSPHATIDYLTRANSFERASE 1, CHLOROPLASTIC"/>
    <property type="match status" value="1"/>
</dbReference>
<keyword evidence="4 12" id="KW-0808">Transferase</keyword>
<evidence type="ECO:0000256" key="4">
    <source>
        <dbReference type="ARBA" id="ARBA00022679"/>
    </source>
</evidence>
<reference evidence="14 15" key="1">
    <citation type="journal article" date="2020" name="Front. Microbiol.">
        <title>Single-cell genomics of novel Actinobacteria with the Wood-Ljungdahl pathway discovered in a serpentinizing system.</title>
        <authorList>
            <person name="Merino N."/>
            <person name="Kawai M."/>
            <person name="Boyd E.S."/>
            <person name="Colman D.R."/>
            <person name="McGlynn S.E."/>
            <person name="Nealson K.H."/>
            <person name="Kurokawa K."/>
            <person name="Hongoh Y."/>
        </authorList>
    </citation>
    <scope>NUCLEOTIDE SEQUENCE [LARGE SCALE GENOMIC DNA]</scope>
    <source>
        <strain evidence="14 15">S33</strain>
    </source>
</reference>
<gene>
    <name evidence="14" type="ORF">HKBW3S33_00517</name>
</gene>
<keyword evidence="3" id="KW-0444">Lipid biosynthesis</keyword>
<organism evidence="14 15">
    <name type="scientific">Candidatus Hakubella thermalkaliphila</name>
    <dbReference type="NCBI Taxonomy" id="2754717"/>
    <lineage>
        <taxon>Bacteria</taxon>
        <taxon>Bacillati</taxon>
        <taxon>Actinomycetota</taxon>
        <taxon>Actinomycetota incertae sedis</taxon>
        <taxon>Candidatus Hakubellales</taxon>
        <taxon>Candidatus Hakubellaceae</taxon>
        <taxon>Candidatus Hakubella</taxon>
    </lineage>
</organism>
<dbReference type="PANTHER" id="PTHR14269">
    <property type="entry name" value="CDP-DIACYLGLYCEROL--GLYCEROL-3-PHOSPHATE 3-PHOSPHATIDYLTRANSFERASE-RELATED"/>
    <property type="match status" value="1"/>
</dbReference>
<dbReference type="InterPro" id="IPR000462">
    <property type="entry name" value="CDP-OH_P_trans"/>
</dbReference>
<evidence type="ECO:0000313" key="14">
    <source>
        <dbReference type="EMBL" id="GFP27105.1"/>
    </source>
</evidence>
<feature type="transmembrane region" description="Helical" evidence="13">
    <location>
        <begin position="36"/>
        <end position="57"/>
    </location>
</feature>
<comment type="similarity">
    <text evidence="2 12">Belongs to the CDP-alcohol phosphatidyltransferase class-I family.</text>
</comment>
<evidence type="ECO:0000256" key="6">
    <source>
        <dbReference type="ARBA" id="ARBA00022989"/>
    </source>
</evidence>
<dbReference type="InterPro" id="IPR043130">
    <property type="entry name" value="CDP-OH_PTrfase_TM_dom"/>
</dbReference>
<dbReference type="Pfam" id="PF01066">
    <property type="entry name" value="CDP-OH_P_transf"/>
    <property type="match status" value="1"/>
</dbReference>
<dbReference type="NCBIfam" id="TIGR00560">
    <property type="entry name" value="pgsA"/>
    <property type="match status" value="1"/>
</dbReference>
<keyword evidence="15" id="KW-1185">Reference proteome</keyword>
<keyword evidence="10" id="KW-1208">Phospholipid metabolism</keyword>
<dbReference type="InterPro" id="IPR050324">
    <property type="entry name" value="CDP-alcohol_PTase-I"/>
</dbReference>
<dbReference type="RefSeq" id="WP_176233147.1">
    <property type="nucleotide sequence ID" value="NZ_BLRY01000015.1"/>
</dbReference>
<feature type="transmembrane region" description="Helical" evidence="13">
    <location>
        <begin position="77"/>
        <end position="101"/>
    </location>
</feature>
<dbReference type="UniPathway" id="UPA00085"/>
<protein>
    <recommendedName>
        <fullName evidence="11">CDP-diacylglycerol--glycerol-3-phosphate 3-phosphatidyltransferase</fullName>
        <ecNumber evidence="11">2.7.8.5</ecNumber>
    </recommendedName>
</protein>
<keyword evidence="8 13" id="KW-0472">Membrane</keyword>
<dbReference type="InterPro" id="IPR048254">
    <property type="entry name" value="CDP_ALCOHOL_P_TRANSF_CS"/>
</dbReference>
<evidence type="ECO:0000256" key="2">
    <source>
        <dbReference type="ARBA" id="ARBA00010441"/>
    </source>
</evidence>
<dbReference type="GO" id="GO:0008444">
    <property type="term" value="F:CDP-diacylglycerol-glycerol-3-phosphate 3-phosphatidyltransferase activity"/>
    <property type="evidence" value="ECO:0007669"/>
    <property type="project" value="UniProtKB-UniRule"/>
</dbReference>
<evidence type="ECO:0000256" key="7">
    <source>
        <dbReference type="ARBA" id="ARBA00023098"/>
    </source>
</evidence>
<evidence type="ECO:0000313" key="15">
    <source>
        <dbReference type="Proteomes" id="UP000591948"/>
    </source>
</evidence>
<evidence type="ECO:0000256" key="12">
    <source>
        <dbReference type="RuleBase" id="RU003750"/>
    </source>
</evidence>
<evidence type="ECO:0000256" key="10">
    <source>
        <dbReference type="ARBA" id="ARBA00023264"/>
    </source>
</evidence>
<keyword evidence="9" id="KW-0594">Phospholipid biosynthesis</keyword>